<dbReference type="GO" id="GO:0016616">
    <property type="term" value="F:oxidoreductase activity, acting on the CH-OH group of donors, NAD or NADP as acceptor"/>
    <property type="evidence" value="ECO:0007669"/>
    <property type="project" value="TreeGrafter"/>
</dbReference>
<dbReference type="PANTHER" id="PTHR44229:SF4">
    <property type="entry name" value="15-HYDROXYPROSTAGLANDIN DEHYDROGENASE [NAD(+)]"/>
    <property type="match status" value="1"/>
</dbReference>
<proteinExistence type="inferred from homology"/>
<dbReference type="Proteomes" id="UP000191285">
    <property type="component" value="Unassembled WGS sequence"/>
</dbReference>
<keyword evidence="5" id="KW-1185">Reference proteome</keyword>
<dbReference type="Gene3D" id="3.40.50.720">
    <property type="entry name" value="NAD(P)-binding Rossmann-like Domain"/>
    <property type="match status" value="1"/>
</dbReference>
<comment type="caution">
    <text evidence="4">The sequence shown here is derived from an EMBL/GenBank/DDBJ whole genome shotgun (WGS) entry which is preliminary data.</text>
</comment>
<evidence type="ECO:0000256" key="3">
    <source>
        <dbReference type="ARBA" id="ARBA00023002"/>
    </source>
</evidence>
<dbReference type="SUPFAM" id="SSF51735">
    <property type="entry name" value="NAD(P)-binding Rossmann-fold domains"/>
    <property type="match status" value="1"/>
</dbReference>
<reference evidence="5" key="1">
    <citation type="journal article" date="2017" name="Nat. Microbiol.">
        <title>Global analysis of biosynthetic gene clusters reveals vast potential of secondary metabolite production in Penicillium species.</title>
        <authorList>
            <person name="Nielsen J.C."/>
            <person name="Grijseels S."/>
            <person name="Prigent S."/>
            <person name="Ji B."/>
            <person name="Dainat J."/>
            <person name="Nielsen K.F."/>
            <person name="Frisvad J.C."/>
            <person name="Workman M."/>
            <person name="Nielsen J."/>
        </authorList>
    </citation>
    <scope>NUCLEOTIDE SEQUENCE [LARGE SCALE GENOMIC DNA]</scope>
    <source>
        <strain evidence="5">IBT 24891</strain>
    </source>
</reference>
<dbReference type="EMBL" id="MLKD01000013">
    <property type="protein sequence ID" value="OQE20546.1"/>
    <property type="molecule type" value="Genomic_DNA"/>
</dbReference>
<dbReference type="Pfam" id="PF00106">
    <property type="entry name" value="adh_short"/>
    <property type="match status" value="1"/>
</dbReference>
<dbReference type="OrthoDB" id="37659at2759"/>
<evidence type="ECO:0000256" key="2">
    <source>
        <dbReference type="ARBA" id="ARBA00022857"/>
    </source>
</evidence>
<name>A0A1V6T2X5_9EURO</name>
<accession>A0A1V6T2X5</accession>
<comment type="similarity">
    <text evidence="1">Belongs to the short-chain dehydrogenases/reductases (SDR) family.</text>
</comment>
<dbReference type="PANTHER" id="PTHR44229">
    <property type="entry name" value="15-HYDROXYPROSTAGLANDIN DEHYDROGENASE [NAD(+)]"/>
    <property type="match status" value="1"/>
</dbReference>
<dbReference type="STRING" id="303698.A0A1V6T2X5"/>
<dbReference type="InterPro" id="IPR020904">
    <property type="entry name" value="Sc_DH/Rdtase_CS"/>
</dbReference>
<sequence>MTRVAVITGGTSGIGFSVAEALSKLGDWQVNIIGSNPEKGQTAAATLSNCSFHQANVSIYEELAAVFDKVFNDSQRLDFVFANAGIPELTDLFAYQPSSGVPPKPGMGLLDININGAIYTSYLAVNYFRRSPESAKGSQSLLLTSSIGGLYPCMRTPVYSGSKHALIGFVRSIGERLFKEGIRVNAICPGVVKTPLFTDELLALFPEDVLIPVDEVANVAVQTILESEMEDNKGVRVVADKFHSQAIHVTGEGFYFIDQPHLDDEKSRATWDCMMGWR</sequence>
<dbReference type="PROSITE" id="PS00061">
    <property type="entry name" value="ADH_SHORT"/>
    <property type="match status" value="1"/>
</dbReference>
<organism evidence="4 5">
    <name type="scientific">Penicillium steckii</name>
    <dbReference type="NCBI Taxonomy" id="303698"/>
    <lineage>
        <taxon>Eukaryota</taxon>
        <taxon>Fungi</taxon>
        <taxon>Dikarya</taxon>
        <taxon>Ascomycota</taxon>
        <taxon>Pezizomycotina</taxon>
        <taxon>Eurotiomycetes</taxon>
        <taxon>Eurotiomycetidae</taxon>
        <taxon>Eurotiales</taxon>
        <taxon>Aspergillaceae</taxon>
        <taxon>Penicillium</taxon>
    </lineage>
</organism>
<evidence type="ECO:0000313" key="5">
    <source>
        <dbReference type="Proteomes" id="UP000191285"/>
    </source>
</evidence>
<gene>
    <name evidence="4" type="ORF">PENSTE_c013G08155</name>
</gene>
<evidence type="ECO:0000256" key="1">
    <source>
        <dbReference type="ARBA" id="ARBA00006484"/>
    </source>
</evidence>
<dbReference type="GO" id="GO:0005737">
    <property type="term" value="C:cytoplasm"/>
    <property type="evidence" value="ECO:0007669"/>
    <property type="project" value="TreeGrafter"/>
</dbReference>
<dbReference type="InterPro" id="IPR036291">
    <property type="entry name" value="NAD(P)-bd_dom_sf"/>
</dbReference>
<dbReference type="PRINTS" id="PR00081">
    <property type="entry name" value="GDHRDH"/>
</dbReference>
<dbReference type="AlphaFoldDB" id="A0A1V6T2X5"/>
<protein>
    <submittedName>
        <fullName evidence="4">Uncharacterized protein</fullName>
    </submittedName>
</protein>
<keyword evidence="3" id="KW-0560">Oxidoreductase</keyword>
<evidence type="ECO:0000313" key="4">
    <source>
        <dbReference type="EMBL" id="OQE20546.1"/>
    </source>
</evidence>
<dbReference type="InterPro" id="IPR002347">
    <property type="entry name" value="SDR_fam"/>
</dbReference>
<keyword evidence="2" id="KW-0521">NADP</keyword>